<feature type="chain" id="PRO_5047494598" evidence="2">
    <location>
        <begin position="28"/>
        <end position="741"/>
    </location>
</feature>
<protein>
    <submittedName>
        <fullName evidence="4">LptA/OstA family protein</fullName>
    </submittedName>
</protein>
<keyword evidence="1" id="KW-0472">Membrane</keyword>
<gene>
    <name evidence="4" type="ORF">Q4T40_20285</name>
</gene>
<comment type="caution">
    <text evidence="4">The sequence shown here is derived from an EMBL/GenBank/DDBJ whole genome shotgun (WGS) entry which is preliminary data.</text>
</comment>
<dbReference type="Pfam" id="PF03968">
    <property type="entry name" value="LptD_N"/>
    <property type="match status" value="1"/>
</dbReference>
<keyword evidence="2" id="KW-0732">Signal</keyword>
<dbReference type="RefSeq" id="WP_413782026.1">
    <property type="nucleotide sequence ID" value="NZ_JAUOZS010000001.1"/>
</dbReference>
<evidence type="ECO:0000313" key="5">
    <source>
        <dbReference type="Proteomes" id="UP001254848"/>
    </source>
</evidence>
<feature type="domain" description="Organic solvent tolerance-like N-terminal" evidence="3">
    <location>
        <begin position="35"/>
        <end position="140"/>
    </location>
</feature>
<dbReference type="PANTHER" id="PTHR30189">
    <property type="entry name" value="LPS-ASSEMBLY PROTEIN"/>
    <property type="match status" value="1"/>
</dbReference>
<sequence length="741" mass="81902">MFRRGRAALAACLLAAALAFRPGPAHGSGPPESLQADTIRYEEKDNRLTAAGNVLFVDGDYRLTAAAASYDIDGETLRANGAVVFTVAAFNAKGETAVLQAENITFDRDHEKARAENGVVLTIGGTVVTGQTLEYDRAAGRLTVNGAVAVRRDADSPVHGDSLVYDTALSRGTIANFATAVVSEGVEYATAGKALTFGDDKTEMSAAVVTTCDRLRPHYTLRVGKVEHYHDKKLVLSDSQYWQGDKKLLAAKKTVVAIRDGEPVLPVTGYNDQDGWYIRTREYYDLAGKDYGVVYADYMAWRGLGVGVREFRHDKAGVLRNEYSLYASRKPWAANQIVQGEWRSAGGSRSQLISFRSEENDWRGAGDLLSANWYLMDAGKTAKTVAEASASRQIGSATFTSIRLGQTIGLDKEVRGFWDYSATRNLAWSGYKYTDRTFDTRLEWTKPGYVAAISTQEKKNGIDYTPKLAYYTTRSSPWQFAVATAHATSADKSATLQQTDLKTYYRTKPRKIAPGTFVSTVSTASYSSFGATGASDLLLKTNLLKNISEKIYINTSLSLGQGRGYNPLFKTAAVGATRQFDVETDYILDEYHRVNLIVGYDLARRRYRPLLLSLEGRAYPFWNWNLYSEYQPSQSGWNTVGAMLAFDPGSGVTGYIRTEYDLAIGALREASIRLEGLLAKKWSCSVKTDYYSGGAINLSEIQFVKDNHCQDLVVSYYPRQKMFFCQIRLKNPSRSEAKPDA</sequence>
<organism evidence="4 5">
    <name type="scientific">Anaeroselena agilis</name>
    <dbReference type="NCBI Taxonomy" id="3063788"/>
    <lineage>
        <taxon>Bacteria</taxon>
        <taxon>Bacillati</taxon>
        <taxon>Bacillota</taxon>
        <taxon>Negativicutes</taxon>
        <taxon>Acetonemataceae</taxon>
        <taxon>Anaeroselena</taxon>
    </lineage>
</organism>
<reference evidence="4 5" key="1">
    <citation type="submission" date="2023-07" db="EMBL/GenBank/DDBJ databases">
        <title>The novel representative of Negativicutes class, Anaeroselena agilis gen. nov. sp. nov.</title>
        <authorList>
            <person name="Prokofeva M.I."/>
            <person name="Elcheninov A.G."/>
            <person name="Klyukina A."/>
            <person name="Kublanov I.V."/>
            <person name="Frolov E.N."/>
            <person name="Podosokorskaya O.A."/>
        </authorList>
    </citation>
    <scope>NUCLEOTIDE SEQUENCE [LARGE SCALE GENOMIC DNA]</scope>
    <source>
        <strain evidence="4 5">4137-cl</strain>
    </source>
</reference>
<dbReference type="InterPro" id="IPR050218">
    <property type="entry name" value="LptD"/>
</dbReference>
<keyword evidence="5" id="KW-1185">Reference proteome</keyword>
<feature type="signal peptide" evidence="2">
    <location>
        <begin position="1"/>
        <end position="27"/>
    </location>
</feature>
<name>A0ABU3P4H8_9FIRM</name>
<evidence type="ECO:0000256" key="2">
    <source>
        <dbReference type="SAM" id="SignalP"/>
    </source>
</evidence>
<dbReference type="Gene3D" id="2.60.450.10">
    <property type="entry name" value="Lipopolysaccharide (LPS) transport protein A like domain"/>
    <property type="match status" value="1"/>
</dbReference>
<evidence type="ECO:0000259" key="3">
    <source>
        <dbReference type="Pfam" id="PF03968"/>
    </source>
</evidence>
<evidence type="ECO:0000313" key="4">
    <source>
        <dbReference type="EMBL" id="MDT8903572.1"/>
    </source>
</evidence>
<proteinExistence type="predicted"/>
<accession>A0ABU3P4H8</accession>
<keyword evidence="1" id="KW-0998">Cell outer membrane</keyword>
<evidence type="ECO:0000256" key="1">
    <source>
        <dbReference type="ARBA" id="ARBA00023237"/>
    </source>
</evidence>
<dbReference type="Proteomes" id="UP001254848">
    <property type="component" value="Unassembled WGS sequence"/>
</dbReference>
<dbReference type="InterPro" id="IPR005653">
    <property type="entry name" value="OstA-like_N"/>
</dbReference>
<dbReference type="PANTHER" id="PTHR30189:SF1">
    <property type="entry name" value="LPS-ASSEMBLY PROTEIN LPTD"/>
    <property type="match status" value="1"/>
</dbReference>
<dbReference type="EMBL" id="JAUOZS010000001">
    <property type="protein sequence ID" value="MDT8903572.1"/>
    <property type="molecule type" value="Genomic_DNA"/>
</dbReference>